<reference evidence="3" key="1">
    <citation type="submission" date="2013-10" db="EMBL/GenBank/DDBJ databases">
        <title>Genomic analysis of the causative agents of coccidiosis in chickens.</title>
        <authorList>
            <person name="Reid A.J."/>
            <person name="Blake D."/>
            <person name="Billington K."/>
            <person name="Browne H."/>
            <person name="Dunn M."/>
            <person name="Hung S."/>
            <person name="Kawahara F."/>
            <person name="Miranda-Saavedra D."/>
            <person name="Mourier T."/>
            <person name="Nagra H."/>
            <person name="Otto T.D."/>
            <person name="Rawlings N."/>
            <person name="Sanchez A."/>
            <person name="Sanders M."/>
            <person name="Subramaniam C."/>
            <person name="Tay Y."/>
            <person name="Dear P."/>
            <person name="Doerig C."/>
            <person name="Gruber A."/>
            <person name="Parkinson J."/>
            <person name="Shirley M."/>
            <person name="Wan K.L."/>
            <person name="Berriman M."/>
            <person name="Tomley F."/>
            <person name="Pain A."/>
        </authorList>
    </citation>
    <scope>NUCLEOTIDE SEQUENCE [LARGE SCALE GENOMIC DNA]</scope>
    <source>
        <strain evidence="3">Houghton</strain>
    </source>
</reference>
<keyword evidence="4" id="KW-1185">Reference proteome</keyword>
<dbReference type="GO" id="GO:0004534">
    <property type="term" value="F:5'-3' RNA exonuclease activity"/>
    <property type="evidence" value="ECO:0007669"/>
    <property type="project" value="TreeGrafter"/>
</dbReference>
<evidence type="ECO:0000313" key="3">
    <source>
        <dbReference type="EMBL" id="CDJ43776.1"/>
    </source>
</evidence>
<dbReference type="GeneID" id="25250317"/>
<dbReference type="VEuPathDB" id="ToxoDB:ETH2_1330400"/>
<organism evidence="3 4">
    <name type="scientific">Eimeria tenella</name>
    <name type="common">Coccidian parasite</name>
    <dbReference type="NCBI Taxonomy" id="5802"/>
    <lineage>
        <taxon>Eukaryota</taxon>
        <taxon>Sar</taxon>
        <taxon>Alveolata</taxon>
        <taxon>Apicomplexa</taxon>
        <taxon>Conoidasida</taxon>
        <taxon>Coccidia</taxon>
        <taxon>Eucoccidiorida</taxon>
        <taxon>Eimeriorina</taxon>
        <taxon>Eimeriidae</taxon>
        <taxon>Eimeria</taxon>
    </lineage>
</organism>
<proteinExistence type="predicted"/>
<dbReference type="Proteomes" id="UP000030747">
    <property type="component" value="Unassembled WGS sequence"/>
</dbReference>
<sequence length="154" mass="17459">MGVPTFYRWLSCRFPRVVVDVLDQQQQHSSSSSSSAAATESAAAQQQQQREAESSGQPPEDDPTQQTQQPADQQQQQQEQQQQQQQQQEQQQQQQVDCDCLYLDMNGIIHPCCHSEDGSSPPSESEMHQAIFLYIDRLVEIAQPRLLLYLAIGK</sequence>
<feature type="domain" description="Xrn1 N-terminal" evidence="2">
    <location>
        <begin position="84"/>
        <end position="152"/>
    </location>
</feature>
<dbReference type="PANTHER" id="PTHR12341:SF41">
    <property type="entry name" value="5'-3' EXORIBONUCLEASE 2"/>
    <property type="match status" value="1"/>
</dbReference>
<feature type="region of interest" description="Disordered" evidence="1">
    <location>
        <begin position="25"/>
        <end position="90"/>
    </location>
</feature>
<dbReference type="Gene3D" id="3.40.50.12390">
    <property type="match status" value="1"/>
</dbReference>
<reference evidence="3" key="2">
    <citation type="submission" date="2013-10" db="EMBL/GenBank/DDBJ databases">
        <authorList>
            <person name="Aslett M."/>
        </authorList>
    </citation>
    <scope>NUCLEOTIDE SEQUENCE [LARGE SCALE GENOMIC DNA]</scope>
    <source>
        <strain evidence="3">Houghton</strain>
    </source>
</reference>
<gene>
    <name evidence="3" type="ORF">ETH_00005545</name>
</gene>
<evidence type="ECO:0000259" key="2">
    <source>
        <dbReference type="Pfam" id="PF03159"/>
    </source>
</evidence>
<dbReference type="GO" id="GO:0000956">
    <property type="term" value="P:nuclear-transcribed mRNA catabolic process"/>
    <property type="evidence" value="ECO:0007669"/>
    <property type="project" value="TreeGrafter"/>
</dbReference>
<evidence type="ECO:0000256" key="1">
    <source>
        <dbReference type="SAM" id="MobiDB-lite"/>
    </source>
</evidence>
<name>U6L0P8_EIMTE</name>
<protein>
    <recommendedName>
        <fullName evidence="2">Xrn1 N-terminal domain-containing protein</fullName>
    </recommendedName>
</protein>
<accession>U6L0P8</accession>
<dbReference type="EMBL" id="HG676142">
    <property type="protein sequence ID" value="CDJ43776.1"/>
    <property type="molecule type" value="Genomic_DNA"/>
</dbReference>
<dbReference type="AlphaFoldDB" id="U6L0P8"/>
<dbReference type="InterPro" id="IPR004859">
    <property type="entry name" value="Xrn1_N"/>
</dbReference>
<dbReference type="InterPro" id="IPR027073">
    <property type="entry name" value="5_3_exoribonuclease"/>
</dbReference>
<dbReference type="VEuPathDB" id="ToxoDB:ETH_00005545"/>
<dbReference type="GO" id="GO:0003723">
    <property type="term" value="F:RNA binding"/>
    <property type="evidence" value="ECO:0007669"/>
    <property type="project" value="TreeGrafter"/>
</dbReference>
<dbReference type="PANTHER" id="PTHR12341">
    <property type="entry name" value="5'-&gt;3' EXORIBONUCLEASE"/>
    <property type="match status" value="1"/>
</dbReference>
<dbReference type="Pfam" id="PF03159">
    <property type="entry name" value="XRN_N"/>
    <property type="match status" value="1"/>
</dbReference>
<evidence type="ECO:0000313" key="4">
    <source>
        <dbReference type="Proteomes" id="UP000030747"/>
    </source>
</evidence>
<dbReference type="RefSeq" id="XP_013234525.1">
    <property type="nucleotide sequence ID" value="XM_013379071.1"/>
</dbReference>
<dbReference type="GO" id="GO:0005634">
    <property type="term" value="C:nucleus"/>
    <property type="evidence" value="ECO:0007669"/>
    <property type="project" value="TreeGrafter"/>
</dbReference>